<dbReference type="AlphaFoldDB" id="A0A5B7ES15"/>
<dbReference type="Proteomes" id="UP000324222">
    <property type="component" value="Unassembled WGS sequence"/>
</dbReference>
<evidence type="ECO:0000313" key="1">
    <source>
        <dbReference type="EMBL" id="MPC35713.1"/>
    </source>
</evidence>
<organism evidence="1 2">
    <name type="scientific">Portunus trituberculatus</name>
    <name type="common">Swimming crab</name>
    <name type="synonym">Neptunus trituberculatus</name>
    <dbReference type="NCBI Taxonomy" id="210409"/>
    <lineage>
        <taxon>Eukaryota</taxon>
        <taxon>Metazoa</taxon>
        <taxon>Ecdysozoa</taxon>
        <taxon>Arthropoda</taxon>
        <taxon>Crustacea</taxon>
        <taxon>Multicrustacea</taxon>
        <taxon>Malacostraca</taxon>
        <taxon>Eumalacostraca</taxon>
        <taxon>Eucarida</taxon>
        <taxon>Decapoda</taxon>
        <taxon>Pleocyemata</taxon>
        <taxon>Brachyura</taxon>
        <taxon>Eubrachyura</taxon>
        <taxon>Portunoidea</taxon>
        <taxon>Portunidae</taxon>
        <taxon>Portuninae</taxon>
        <taxon>Portunus</taxon>
    </lineage>
</organism>
<name>A0A5B7ES15_PORTR</name>
<keyword evidence="2" id="KW-1185">Reference proteome</keyword>
<reference evidence="1 2" key="1">
    <citation type="submission" date="2019-05" db="EMBL/GenBank/DDBJ databases">
        <title>Another draft genome of Portunus trituberculatus and its Hox gene families provides insights of decapod evolution.</title>
        <authorList>
            <person name="Jeong J.-H."/>
            <person name="Song I."/>
            <person name="Kim S."/>
            <person name="Choi T."/>
            <person name="Kim D."/>
            <person name="Ryu S."/>
            <person name="Kim W."/>
        </authorList>
    </citation>
    <scope>NUCLEOTIDE SEQUENCE [LARGE SCALE GENOMIC DNA]</scope>
    <source>
        <tissue evidence="1">Muscle</tissue>
    </source>
</reference>
<protein>
    <submittedName>
        <fullName evidence="1">Uncharacterized protein</fullName>
    </submittedName>
</protein>
<sequence>MRSFGTKRTVATRPLILSSITHRFHAFLGGPQTAGHVLPHYTIDLLETLHTPRDINGIFTVF</sequence>
<dbReference type="EMBL" id="VSRR010003330">
    <property type="protein sequence ID" value="MPC35713.1"/>
    <property type="molecule type" value="Genomic_DNA"/>
</dbReference>
<gene>
    <name evidence="1" type="ORF">E2C01_029144</name>
</gene>
<comment type="caution">
    <text evidence="1">The sequence shown here is derived from an EMBL/GenBank/DDBJ whole genome shotgun (WGS) entry which is preliminary data.</text>
</comment>
<evidence type="ECO:0000313" key="2">
    <source>
        <dbReference type="Proteomes" id="UP000324222"/>
    </source>
</evidence>
<accession>A0A5B7ES15</accession>
<proteinExistence type="predicted"/>